<feature type="transmembrane region" description="Helical" evidence="9">
    <location>
        <begin position="270"/>
        <end position="296"/>
    </location>
</feature>
<dbReference type="PRINTS" id="PR00237">
    <property type="entry name" value="GPCRRHODOPSN"/>
</dbReference>
<dbReference type="AlphaFoldDB" id="A0A8C5D0S0"/>
<keyword evidence="7" id="KW-0807">Transducer</keyword>
<dbReference type="Proteomes" id="UP000694546">
    <property type="component" value="Chromosome 18"/>
</dbReference>
<keyword evidence="12" id="KW-1185">Reference proteome</keyword>
<dbReference type="OrthoDB" id="5969463at2759"/>
<dbReference type="GO" id="GO:0005886">
    <property type="term" value="C:plasma membrane"/>
    <property type="evidence" value="ECO:0007669"/>
    <property type="project" value="TreeGrafter"/>
</dbReference>
<evidence type="ECO:0000256" key="9">
    <source>
        <dbReference type="SAM" id="Phobius"/>
    </source>
</evidence>
<comment type="subcellular location">
    <subcellularLocation>
        <location evidence="1">Membrane</location>
        <topology evidence="1">Multi-pass membrane protein</topology>
    </subcellularLocation>
</comment>
<keyword evidence="3 9" id="KW-1133">Transmembrane helix</keyword>
<feature type="transmembrane region" description="Helical" evidence="9">
    <location>
        <begin position="193"/>
        <end position="213"/>
    </location>
</feature>
<dbReference type="PANTHER" id="PTHR46048:SF10">
    <property type="entry name" value="HYDROXYCARBOXYLIC ACID RECEPTOR 1-4-RELATED"/>
    <property type="match status" value="1"/>
</dbReference>
<proteinExistence type="predicted"/>
<dbReference type="Gene3D" id="1.20.1070.10">
    <property type="entry name" value="Rhodopsin 7-helix transmembrane proteins"/>
    <property type="match status" value="1"/>
</dbReference>
<dbReference type="Ensembl" id="ENSGMOT00000047031.1">
    <property type="protein sequence ID" value="ENSGMOP00000067614.1"/>
    <property type="gene ID" value="ENSGMOG00000030365.1"/>
</dbReference>
<keyword evidence="5 9" id="KW-0472">Membrane</keyword>
<feature type="transmembrane region" description="Helical" evidence="9">
    <location>
        <begin position="97"/>
        <end position="117"/>
    </location>
</feature>
<feature type="transmembrane region" description="Helical" evidence="9">
    <location>
        <begin position="58"/>
        <end position="76"/>
    </location>
</feature>
<evidence type="ECO:0000256" key="7">
    <source>
        <dbReference type="ARBA" id="ARBA00023224"/>
    </source>
</evidence>
<dbReference type="InterPro" id="IPR051893">
    <property type="entry name" value="HCARs"/>
</dbReference>
<dbReference type="OMA" id="KAWNPNT"/>
<keyword evidence="4" id="KW-0297">G-protein coupled receptor</keyword>
<feature type="compositionally biased region" description="Polar residues" evidence="8">
    <location>
        <begin position="334"/>
        <end position="345"/>
    </location>
</feature>
<evidence type="ECO:0000256" key="8">
    <source>
        <dbReference type="SAM" id="MobiDB-lite"/>
    </source>
</evidence>
<evidence type="ECO:0000256" key="3">
    <source>
        <dbReference type="ARBA" id="ARBA00022989"/>
    </source>
</evidence>
<sequence length="358" mass="39612">MSVTAPTPVGRCPPIGIRLEGIILPPILTLDVILGLLGNVVAFWIFCWKLKSWNPNALFLFNLVIADFFVLVSLPLRIDALLRGYWVFGDGLCRINLFLMFTNRSASIGLMTVVAIYRYFKVVHPHHRFNRMTKRQAWYAVAFLWLLVIAPRVPMLAFSHIKGEGNQTQCFFFTSYGEASWAILVLVRMHRILSVLEFLVPLAMLLFCSARIFSVLKRRQMDKAQNVRRAMQACTAIVVVFAVCFLPGTVTTLGLWFIGAQRPIDCASFYAFTQLTVVSFGLTFLNSALDPIIYCFSSSMFRNALVGALPKALSGGGCCGGAGDRGEGAAVGTSCETQSTAQQELQPLPTEKATEATE</sequence>
<accession>A0A8C5D0S0</accession>
<gene>
    <name evidence="11" type="primary">LOC115530932</name>
</gene>
<feature type="region of interest" description="Disordered" evidence="8">
    <location>
        <begin position="327"/>
        <end position="358"/>
    </location>
</feature>
<dbReference type="GeneTree" id="ENSGT01140000282516"/>
<feature type="transmembrane region" description="Helical" evidence="9">
    <location>
        <begin position="137"/>
        <end position="158"/>
    </location>
</feature>
<feature type="domain" description="G-protein coupled receptors family 1 profile" evidence="10">
    <location>
        <begin position="38"/>
        <end position="294"/>
    </location>
</feature>
<evidence type="ECO:0000256" key="5">
    <source>
        <dbReference type="ARBA" id="ARBA00023136"/>
    </source>
</evidence>
<evidence type="ECO:0000256" key="6">
    <source>
        <dbReference type="ARBA" id="ARBA00023170"/>
    </source>
</evidence>
<evidence type="ECO:0000259" key="10">
    <source>
        <dbReference type="PROSITE" id="PS50262"/>
    </source>
</evidence>
<evidence type="ECO:0000313" key="11">
    <source>
        <dbReference type="Ensembl" id="ENSGMOP00000067614.1"/>
    </source>
</evidence>
<feature type="transmembrane region" description="Helical" evidence="9">
    <location>
        <begin position="234"/>
        <end position="258"/>
    </location>
</feature>
<dbReference type="InterPro" id="IPR000276">
    <property type="entry name" value="GPCR_Rhodpsn"/>
</dbReference>
<dbReference type="PANTHER" id="PTHR46048">
    <property type="entry name" value="HYDROXYCARBOXYLIC ACID RECEPTOR 2"/>
    <property type="match status" value="1"/>
</dbReference>
<dbReference type="InterPro" id="IPR017452">
    <property type="entry name" value="GPCR_Rhodpsn_7TM"/>
</dbReference>
<keyword evidence="6" id="KW-0675">Receptor</keyword>
<keyword evidence="2 9" id="KW-0812">Transmembrane</keyword>
<reference evidence="11" key="2">
    <citation type="submission" date="2025-09" db="UniProtKB">
        <authorList>
            <consortium name="Ensembl"/>
        </authorList>
    </citation>
    <scope>IDENTIFICATION</scope>
</reference>
<evidence type="ECO:0000256" key="1">
    <source>
        <dbReference type="ARBA" id="ARBA00004141"/>
    </source>
</evidence>
<dbReference type="GO" id="GO:0004930">
    <property type="term" value="F:G protein-coupled receptor activity"/>
    <property type="evidence" value="ECO:0007669"/>
    <property type="project" value="UniProtKB-KW"/>
</dbReference>
<organism evidence="11 12">
    <name type="scientific">Gadus morhua</name>
    <name type="common">Atlantic cod</name>
    <dbReference type="NCBI Taxonomy" id="8049"/>
    <lineage>
        <taxon>Eukaryota</taxon>
        <taxon>Metazoa</taxon>
        <taxon>Chordata</taxon>
        <taxon>Craniata</taxon>
        <taxon>Vertebrata</taxon>
        <taxon>Euteleostomi</taxon>
        <taxon>Actinopterygii</taxon>
        <taxon>Neopterygii</taxon>
        <taxon>Teleostei</taxon>
        <taxon>Neoteleostei</taxon>
        <taxon>Acanthomorphata</taxon>
        <taxon>Zeiogadaria</taxon>
        <taxon>Gadariae</taxon>
        <taxon>Gadiformes</taxon>
        <taxon>Gadoidei</taxon>
        <taxon>Gadidae</taxon>
        <taxon>Gadus</taxon>
    </lineage>
</organism>
<dbReference type="PROSITE" id="PS50262">
    <property type="entry name" value="G_PROTEIN_RECEP_F1_2"/>
    <property type="match status" value="1"/>
</dbReference>
<evidence type="ECO:0000256" key="4">
    <source>
        <dbReference type="ARBA" id="ARBA00023040"/>
    </source>
</evidence>
<evidence type="ECO:0000256" key="2">
    <source>
        <dbReference type="ARBA" id="ARBA00022692"/>
    </source>
</evidence>
<dbReference type="Pfam" id="PF00001">
    <property type="entry name" value="7tm_1"/>
    <property type="match status" value="1"/>
</dbReference>
<reference evidence="11" key="1">
    <citation type="submission" date="2025-08" db="UniProtKB">
        <authorList>
            <consortium name="Ensembl"/>
        </authorList>
    </citation>
    <scope>IDENTIFICATION</scope>
</reference>
<name>A0A8C5D0S0_GADMO</name>
<evidence type="ECO:0000313" key="12">
    <source>
        <dbReference type="Proteomes" id="UP000694546"/>
    </source>
</evidence>
<protein>
    <submittedName>
        <fullName evidence="11">Hydroxycarboxylic acid receptor 2-like</fullName>
    </submittedName>
</protein>
<feature type="transmembrane region" description="Helical" evidence="9">
    <location>
        <begin position="21"/>
        <end position="46"/>
    </location>
</feature>
<dbReference type="SUPFAM" id="SSF81321">
    <property type="entry name" value="Family A G protein-coupled receptor-like"/>
    <property type="match status" value="1"/>
</dbReference>